<accession>A0A1C7DAS0</accession>
<dbReference type="EMBL" id="CP016545">
    <property type="protein sequence ID" value="ANU08590.1"/>
    <property type="molecule type" value="Genomic_DNA"/>
</dbReference>
<evidence type="ECO:0000313" key="2">
    <source>
        <dbReference type="Proteomes" id="UP000092698"/>
    </source>
</evidence>
<dbReference type="OrthoDB" id="7425063at2"/>
<sequence length="216" mass="23009">MMSRKVLITAAATAFALAGCRSEGDIVVEQGVGISALRTTCPAVGVPDYTGNLTTFTREGARTADAIDVTASITNVRSTCDESGDQVYATATFDVLAQRRDNRGARTVTLPYYSVVMRGGSAVVAKRIGQVTLNFADGEYRAQGTGTGAAWIDRAAATLPEDIRAQITRRRRAGEADAAVDPLTQPEVQAALARASFELLVGFQLTQDQLRYNATR</sequence>
<dbReference type="STRING" id="645517.A6F65_02307"/>
<name>A0A1C7DAS0_9SPHN</name>
<dbReference type="Proteomes" id="UP000092698">
    <property type="component" value="Chromosome"/>
</dbReference>
<evidence type="ECO:0000313" key="1">
    <source>
        <dbReference type="EMBL" id="ANU08590.1"/>
    </source>
</evidence>
<dbReference type="RefSeq" id="WP_067788847.1">
    <property type="nucleotide sequence ID" value="NZ_CP016545.1"/>
</dbReference>
<keyword evidence="2" id="KW-1185">Reference proteome</keyword>
<organism evidence="1 2">
    <name type="scientific">Paraurantiacibacter namhicola</name>
    <dbReference type="NCBI Taxonomy" id="645517"/>
    <lineage>
        <taxon>Bacteria</taxon>
        <taxon>Pseudomonadati</taxon>
        <taxon>Pseudomonadota</taxon>
        <taxon>Alphaproteobacteria</taxon>
        <taxon>Sphingomonadales</taxon>
        <taxon>Erythrobacteraceae</taxon>
        <taxon>Paraurantiacibacter</taxon>
    </lineage>
</organism>
<gene>
    <name evidence="1" type="ORF">A6F65_02307</name>
</gene>
<dbReference type="AlphaFoldDB" id="A0A1C7DAS0"/>
<evidence type="ECO:0008006" key="3">
    <source>
        <dbReference type="Google" id="ProtNLM"/>
    </source>
</evidence>
<reference evidence="1 2" key="1">
    <citation type="submission" date="2016-07" db="EMBL/GenBank/DDBJ databases">
        <title>Complete genome sequence of Altererythrobacter namhicola JCM 16345T, containing esterase-encoding genes.</title>
        <authorList>
            <person name="Cheng H."/>
            <person name="Wu Y.-H."/>
            <person name="Jian S.-L."/>
            <person name="Huo Y.-Y."/>
            <person name="Wang C.-S."/>
            <person name="Xu X.-W."/>
        </authorList>
    </citation>
    <scope>NUCLEOTIDE SEQUENCE [LARGE SCALE GENOMIC DNA]</scope>
    <source>
        <strain evidence="1 2">JCM 16345</strain>
    </source>
</reference>
<protein>
    <recommendedName>
        <fullName evidence="3">Lipoprotein</fullName>
    </recommendedName>
</protein>
<proteinExistence type="predicted"/>
<dbReference type="KEGG" id="anh:A6F65_02307"/>
<dbReference type="PROSITE" id="PS51257">
    <property type="entry name" value="PROKAR_LIPOPROTEIN"/>
    <property type="match status" value="1"/>
</dbReference>
<dbReference type="PATRIC" id="fig|645517.4.peg.2289"/>